<dbReference type="EMBL" id="JSUM01000002">
    <property type="protein sequence ID" value="KGQ71370.1"/>
    <property type="molecule type" value="Genomic_DNA"/>
</dbReference>
<keyword evidence="8 9" id="KW-0472">Membrane</keyword>
<dbReference type="InterPro" id="IPR013525">
    <property type="entry name" value="ABC2_TM"/>
</dbReference>
<protein>
    <recommendedName>
        <fullName evidence="9">Transport permease protein</fullName>
    </recommendedName>
</protein>
<evidence type="ECO:0000256" key="1">
    <source>
        <dbReference type="ARBA" id="ARBA00004651"/>
    </source>
</evidence>
<evidence type="ECO:0000256" key="9">
    <source>
        <dbReference type="RuleBase" id="RU361157"/>
    </source>
</evidence>
<feature type="transmembrane region" description="Helical" evidence="9">
    <location>
        <begin position="145"/>
        <end position="169"/>
    </location>
</feature>
<dbReference type="GO" id="GO:0140359">
    <property type="term" value="F:ABC-type transporter activity"/>
    <property type="evidence" value="ECO:0007669"/>
    <property type="project" value="InterPro"/>
</dbReference>
<evidence type="ECO:0000256" key="6">
    <source>
        <dbReference type="ARBA" id="ARBA00022989"/>
    </source>
</evidence>
<keyword evidence="12" id="KW-1185">Reference proteome</keyword>
<dbReference type="Proteomes" id="UP000030380">
    <property type="component" value="Unassembled WGS sequence"/>
</dbReference>
<comment type="caution">
    <text evidence="11">The sequence shown here is derived from an EMBL/GenBank/DDBJ whole genome shotgun (WGS) entry which is preliminary data.</text>
</comment>
<dbReference type="STRING" id="505317.OA57_00825"/>
<keyword evidence="7" id="KW-0762">Sugar transport</keyword>
<dbReference type="AlphaFoldDB" id="A0A0A3AW89"/>
<keyword evidence="6 9" id="KW-1133">Transmembrane helix</keyword>
<dbReference type="PROSITE" id="PS51012">
    <property type="entry name" value="ABC_TM2"/>
    <property type="match status" value="1"/>
</dbReference>
<dbReference type="OrthoDB" id="9796017at2"/>
<feature type="transmembrane region" description="Helical" evidence="9">
    <location>
        <begin position="176"/>
        <end position="195"/>
    </location>
</feature>
<dbReference type="InterPro" id="IPR047817">
    <property type="entry name" value="ABC2_TM_bact-type"/>
</dbReference>
<evidence type="ECO:0000313" key="12">
    <source>
        <dbReference type="Proteomes" id="UP000030380"/>
    </source>
</evidence>
<evidence type="ECO:0000256" key="5">
    <source>
        <dbReference type="ARBA" id="ARBA00022692"/>
    </source>
</evidence>
<reference evidence="11 12" key="1">
    <citation type="submission" date="2014-11" db="EMBL/GenBank/DDBJ databases">
        <title>Draft genome sequence of Chelonobacter oris 1662T, associated with respiratory disease in Hermann's Tortoises.</title>
        <authorList>
            <person name="Kudirkiene E."/>
            <person name="Hansen M.J."/>
            <person name="Bojesen A.M."/>
        </authorList>
    </citation>
    <scope>NUCLEOTIDE SEQUENCE [LARGE SCALE GENOMIC DNA]</scope>
    <source>
        <strain evidence="11 12">1662</strain>
    </source>
</reference>
<feature type="transmembrane region" description="Helical" evidence="9">
    <location>
        <begin position="231"/>
        <end position="253"/>
    </location>
</feature>
<evidence type="ECO:0000313" key="11">
    <source>
        <dbReference type="EMBL" id="KGQ71370.1"/>
    </source>
</evidence>
<keyword evidence="3 9" id="KW-0813">Transport</keyword>
<dbReference type="Pfam" id="PF01061">
    <property type="entry name" value="ABC2_membrane"/>
    <property type="match status" value="1"/>
</dbReference>
<feature type="transmembrane region" description="Helical" evidence="9">
    <location>
        <begin position="116"/>
        <end position="139"/>
    </location>
</feature>
<keyword evidence="4 9" id="KW-1003">Cell membrane</keyword>
<keyword evidence="5 9" id="KW-0812">Transmembrane</keyword>
<accession>A0A0A3AW89</accession>
<dbReference type="PANTHER" id="PTHR30413:SF10">
    <property type="entry name" value="CAPSULE POLYSACCHARIDE EXPORT INNER-MEMBRANE PROTEIN CTRC"/>
    <property type="match status" value="1"/>
</dbReference>
<evidence type="ECO:0000256" key="4">
    <source>
        <dbReference type="ARBA" id="ARBA00022475"/>
    </source>
</evidence>
<proteinExistence type="inferred from homology"/>
<comment type="similarity">
    <text evidence="2 9">Belongs to the ABC-2 integral membrane protein family.</text>
</comment>
<dbReference type="GO" id="GO:0015774">
    <property type="term" value="P:polysaccharide transport"/>
    <property type="evidence" value="ECO:0007669"/>
    <property type="project" value="UniProtKB-KW"/>
</dbReference>
<feature type="transmembrane region" description="Helical" evidence="9">
    <location>
        <begin position="73"/>
        <end position="95"/>
    </location>
</feature>
<organism evidence="11 12">
    <name type="scientific">Chelonobacter oris</name>
    <dbReference type="NCBI Taxonomy" id="505317"/>
    <lineage>
        <taxon>Bacteria</taxon>
        <taxon>Pseudomonadati</taxon>
        <taxon>Pseudomonadota</taxon>
        <taxon>Gammaproteobacteria</taxon>
        <taxon>Pasteurellales</taxon>
        <taxon>Pasteurellaceae</taxon>
        <taxon>Chelonobacter</taxon>
    </lineage>
</organism>
<comment type="subcellular location">
    <subcellularLocation>
        <location evidence="9">Cell inner membrane</location>
        <topology evidence="9">Multi-pass membrane protein</topology>
    </subcellularLocation>
    <subcellularLocation>
        <location evidence="1">Cell membrane</location>
        <topology evidence="1">Multi-pass membrane protein</topology>
    </subcellularLocation>
</comment>
<feature type="domain" description="ABC transmembrane type-2" evidence="10">
    <location>
        <begin position="38"/>
        <end position="255"/>
    </location>
</feature>
<dbReference type="PANTHER" id="PTHR30413">
    <property type="entry name" value="INNER MEMBRANE TRANSPORT PERMEASE"/>
    <property type="match status" value="1"/>
</dbReference>
<dbReference type="GO" id="GO:0005886">
    <property type="term" value="C:plasma membrane"/>
    <property type="evidence" value="ECO:0007669"/>
    <property type="project" value="UniProtKB-SubCell"/>
</dbReference>
<feature type="transmembrane region" description="Helical" evidence="9">
    <location>
        <begin position="41"/>
        <end position="61"/>
    </location>
</feature>
<gene>
    <name evidence="11" type="ORF">OA57_00825</name>
</gene>
<name>A0A0A3AW89_9PAST</name>
<evidence type="ECO:0000259" key="10">
    <source>
        <dbReference type="PROSITE" id="PS51012"/>
    </source>
</evidence>
<sequence length="263" mass="30576">MSNFKDVLSDVRVAFKEYYLWTTLGWYDVLARYRRSTLGPFWITLSMAITLSAMGPLYGSLFGNTLTDFIPHLALGMIFWALIATSINEFAVAYAESAHYLKQIKISPVVFILRVLYRQFIVFLHNILLYPIIMLIFWKPISLDAFLVIPAFFIVLLNLFWVGIIISIFCTRYRDMGPVVSSITTLLFFVTPIIWSMEQLPEDRRFLAYWNPLSILLDLVRKPLLGGVPEFNHWIVGIMMAIVGIMMALLVLMRTRHRITYWL</sequence>
<evidence type="ECO:0000256" key="7">
    <source>
        <dbReference type="ARBA" id="ARBA00023047"/>
    </source>
</evidence>
<dbReference type="RefSeq" id="WP_034612196.1">
    <property type="nucleotide sequence ID" value="NZ_JSUM01000002.1"/>
</dbReference>
<evidence type="ECO:0000256" key="2">
    <source>
        <dbReference type="ARBA" id="ARBA00007783"/>
    </source>
</evidence>
<evidence type="ECO:0000256" key="8">
    <source>
        <dbReference type="ARBA" id="ARBA00023136"/>
    </source>
</evidence>
<evidence type="ECO:0000256" key="3">
    <source>
        <dbReference type="ARBA" id="ARBA00022448"/>
    </source>
</evidence>
<keyword evidence="7" id="KW-0625">Polysaccharide transport</keyword>
<dbReference type="GO" id="GO:0015920">
    <property type="term" value="P:lipopolysaccharide transport"/>
    <property type="evidence" value="ECO:0007669"/>
    <property type="project" value="TreeGrafter"/>
</dbReference>